<keyword evidence="1" id="KW-0472">Membrane</keyword>
<dbReference type="STRING" id="180163.SAMN02745174_02081"/>
<evidence type="ECO:0000313" key="2">
    <source>
        <dbReference type="EMBL" id="SJZ95827.1"/>
    </source>
</evidence>
<evidence type="ECO:0000256" key="1">
    <source>
        <dbReference type="SAM" id="Phobius"/>
    </source>
</evidence>
<proteinExistence type="predicted"/>
<keyword evidence="1" id="KW-1133">Transmembrane helix</keyword>
<feature type="transmembrane region" description="Helical" evidence="1">
    <location>
        <begin position="5"/>
        <end position="22"/>
    </location>
</feature>
<keyword evidence="3" id="KW-1185">Reference proteome</keyword>
<dbReference type="Proteomes" id="UP000191153">
    <property type="component" value="Unassembled WGS sequence"/>
</dbReference>
<accession>A0A1T4PWX5</accession>
<protein>
    <submittedName>
        <fullName evidence="2">Uncharacterized protein</fullName>
    </submittedName>
</protein>
<dbReference type="RefSeq" id="WP_078694532.1">
    <property type="nucleotide sequence ID" value="NZ_FUWX01000016.1"/>
</dbReference>
<keyword evidence="1" id="KW-0812">Transmembrane</keyword>
<gene>
    <name evidence="2" type="ORF">SAMN02745174_02081</name>
</gene>
<organism evidence="2 3">
    <name type="scientific">Cetobacterium ceti</name>
    <dbReference type="NCBI Taxonomy" id="180163"/>
    <lineage>
        <taxon>Bacteria</taxon>
        <taxon>Fusobacteriati</taxon>
        <taxon>Fusobacteriota</taxon>
        <taxon>Fusobacteriia</taxon>
        <taxon>Fusobacteriales</taxon>
        <taxon>Fusobacteriaceae</taxon>
        <taxon>Cetobacterium</taxon>
    </lineage>
</organism>
<reference evidence="2 3" key="1">
    <citation type="submission" date="2017-02" db="EMBL/GenBank/DDBJ databases">
        <authorList>
            <person name="Peterson S.W."/>
        </authorList>
    </citation>
    <scope>NUCLEOTIDE SEQUENCE [LARGE SCALE GENOMIC DNA]</scope>
    <source>
        <strain evidence="2 3">ATCC 700028</strain>
    </source>
</reference>
<dbReference type="EMBL" id="FUWX01000016">
    <property type="protein sequence ID" value="SJZ95827.1"/>
    <property type="molecule type" value="Genomic_DNA"/>
</dbReference>
<evidence type="ECO:0000313" key="3">
    <source>
        <dbReference type="Proteomes" id="UP000191153"/>
    </source>
</evidence>
<feature type="transmembrane region" description="Helical" evidence="1">
    <location>
        <begin position="28"/>
        <end position="44"/>
    </location>
</feature>
<name>A0A1T4PWX5_9FUSO</name>
<dbReference type="AlphaFoldDB" id="A0A1T4PWX5"/>
<sequence length="136" mass="16594">MNKIIVIYIIYIILILILSISNVPYSQLVINIFTPIFILSSYFYKMKMEQKIKQDSDQYIYVTKLQYDMEFKIYSEISEKLFRLKVATFNLAPALDTLPSEEEERRKEYIDIQNFVKSIIFFQKWYLNMHLFMRRK</sequence>